<evidence type="ECO:0000256" key="10">
    <source>
        <dbReference type="SAM" id="Phobius"/>
    </source>
</evidence>
<keyword evidence="4 9" id="KW-0853">WD repeat</keyword>
<dbReference type="InterPro" id="IPR001680">
    <property type="entry name" value="WD40_rpt"/>
</dbReference>
<dbReference type="InterPro" id="IPR019775">
    <property type="entry name" value="WD40_repeat_CS"/>
</dbReference>
<dbReference type="GO" id="GO:0005886">
    <property type="term" value="C:plasma membrane"/>
    <property type="evidence" value="ECO:0007669"/>
    <property type="project" value="TreeGrafter"/>
</dbReference>
<feature type="transmembrane region" description="Helical" evidence="10">
    <location>
        <begin position="14"/>
        <end position="36"/>
    </location>
</feature>
<dbReference type="SMART" id="SM00320">
    <property type="entry name" value="WD40"/>
    <property type="match status" value="2"/>
</dbReference>
<comment type="subcellular location">
    <subcellularLocation>
        <location evidence="1">Membrane</location>
        <topology evidence="1">Multi-pass membrane protein</topology>
    </subcellularLocation>
</comment>
<dbReference type="PROSITE" id="PS50082">
    <property type="entry name" value="WD_REPEATS_2"/>
    <property type="match status" value="2"/>
</dbReference>
<evidence type="ECO:0000256" key="7">
    <source>
        <dbReference type="ARBA" id="ARBA00022989"/>
    </source>
</evidence>
<dbReference type="Pfam" id="PF00400">
    <property type="entry name" value="WD40"/>
    <property type="match status" value="1"/>
</dbReference>
<dbReference type="InterPro" id="IPR015943">
    <property type="entry name" value="WD40/YVTN_repeat-like_dom_sf"/>
</dbReference>
<evidence type="ECO:0000256" key="2">
    <source>
        <dbReference type="ARBA" id="ARBA00008974"/>
    </source>
</evidence>
<accession>A0A1V6QK55</accession>
<feature type="repeat" description="WD" evidence="9">
    <location>
        <begin position="178"/>
        <end position="217"/>
    </location>
</feature>
<dbReference type="PROSITE" id="PS00678">
    <property type="entry name" value="WD_REPEATS_1"/>
    <property type="match status" value="1"/>
</dbReference>
<keyword evidence="12" id="KW-1185">Reference proteome</keyword>
<evidence type="ECO:0000256" key="5">
    <source>
        <dbReference type="ARBA" id="ARBA00022692"/>
    </source>
</evidence>
<dbReference type="SUPFAM" id="SSF50978">
    <property type="entry name" value="WD40 repeat-like"/>
    <property type="match status" value="1"/>
</dbReference>
<evidence type="ECO:0000256" key="6">
    <source>
        <dbReference type="ARBA" id="ARBA00022737"/>
    </source>
</evidence>
<name>A0A1V6QK55_9EURO</name>
<sequence length="217" mass="24025">MALRRFLGRSDKPLSFTVAIFNVLACIGWAAANIIVGAQLINAVNPSVPGYAGILIIAFCTQLVVFFGYRAVYVYEYWSWIPTFIFFLVVLGVFAHSGDFVNIPINFGRAELGSVLSYGSTVFGFGTGYTSFAADYTVYQPSNRPRRKVFLATWMASSSYDKTVRLWDVATGDLCQIFKGHSYLVTSVAFSLDGRRLASSSFDKTVRFWDVGTGELL</sequence>
<organism evidence="11 12">
    <name type="scientific">Penicillium antarcticum</name>
    <dbReference type="NCBI Taxonomy" id="416450"/>
    <lineage>
        <taxon>Eukaryota</taxon>
        <taxon>Fungi</taxon>
        <taxon>Dikarya</taxon>
        <taxon>Ascomycota</taxon>
        <taxon>Pezizomycotina</taxon>
        <taxon>Eurotiomycetes</taxon>
        <taxon>Eurotiomycetidae</taxon>
        <taxon>Eurotiales</taxon>
        <taxon>Aspergillaceae</taxon>
        <taxon>Penicillium</taxon>
    </lineage>
</organism>
<evidence type="ECO:0000256" key="8">
    <source>
        <dbReference type="ARBA" id="ARBA00023136"/>
    </source>
</evidence>
<evidence type="ECO:0000256" key="1">
    <source>
        <dbReference type="ARBA" id="ARBA00004141"/>
    </source>
</evidence>
<proteinExistence type="inferred from homology"/>
<evidence type="ECO:0000313" key="11">
    <source>
        <dbReference type="EMBL" id="OQD89614.1"/>
    </source>
</evidence>
<keyword evidence="6" id="KW-0677">Repeat</keyword>
<keyword evidence="3" id="KW-0813">Transport</keyword>
<reference evidence="12" key="1">
    <citation type="journal article" date="2017" name="Nat. Microbiol.">
        <title>Global analysis of biosynthetic gene clusters reveals vast potential of secondary metabolite production in Penicillium species.</title>
        <authorList>
            <person name="Nielsen J.C."/>
            <person name="Grijseels S."/>
            <person name="Prigent S."/>
            <person name="Ji B."/>
            <person name="Dainat J."/>
            <person name="Nielsen K.F."/>
            <person name="Frisvad J.C."/>
            <person name="Workman M."/>
            <person name="Nielsen J."/>
        </authorList>
    </citation>
    <scope>NUCLEOTIDE SEQUENCE [LARGE SCALE GENOMIC DNA]</scope>
    <source>
        <strain evidence="12">IBT 31811</strain>
    </source>
</reference>
<keyword evidence="5 10" id="KW-0812">Transmembrane</keyword>
<keyword evidence="8 10" id="KW-0472">Membrane</keyword>
<dbReference type="Proteomes" id="UP000191672">
    <property type="component" value="Unassembled WGS sequence"/>
</dbReference>
<keyword evidence="7 10" id="KW-1133">Transmembrane helix</keyword>
<dbReference type="STRING" id="416450.A0A1V6QK55"/>
<protein>
    <submittedName>
        <fullName evidence="11">Uncharacterized protein</fullName>
    </submittedName>
</protein>
<gene>
    <name evidence="11" type="ORF">PENANT_c002G03245</name>
</gene>
<feature type="transmembrane region" description="Helical" evidence="10">
    <location>
        <begin position="48"/>
        <end position="70"/>
    </location>
</feature>
<feature type="transmembrane region" description="Helical" evidence="10">
    <location>
        <begin position="77"/>
        <end position="95"/>
    </location>
</feature>
<comment type="similarity">
    <text evidence="2">Belongs to the purine-cytosine permease (2.A.39) family.</text>
</comment>
<evidence type="ECO:0000256" key="4">
    <source>
        <dbReference type="ARBA" id="ARBA00022574"/>
    </source>
</evidence>
<evidence type="ECO:0000256" key="9">
    <source>
        <dbReference type="PROSITE-ProRule" id="PRU00221"/>
    </source>
</evidence>
<dbReference type="InterPro" id="IPR001248">
    <property type="entry name" value="Pur-cyt_permease"/>
</dbReference>
<comment type="caution">
    <text evidence="11">The sequence shown here is derived from an EMBL/GenBank/DDBJ whole genome shotgun (WGS) entry which is preliminary data.</text>
</comment>
<evidence type="ECO:0000313" key="12">
    <source>
        <dbReference type="Proteomes" id="UP000191672"/>
    </source>
</evidence>
<dbReference type="PANTHER" id="PTHR31806">
    <property type="entry name" value="PURINE-CYTOSINE PERMEASE FCY2-RELATED"/>
    <property type="match status" value="1"/>
</dbReference>
<dbReference type="GO" id="GO:0000329">
    <property type="term" value="C:fungal-type vacuole membrane"/>
    <property type="evidence" value="ECO:0007669"/>
    <property type="project" value="TreeGrafter"/>
</dbReference>
<evidence type="ECO:0000256" key="3">
    <source>
        <dbReference type="ARBA" id="ARBA00022448"/>
    </source>
</evidence>
<dbReference type="GO" id="GO:0022857">
    <property type="term" value="F:transmembrane transporter activity"/>
    <property type="evidence" value="ECO:0007669"/>
    <property type="project" value="InterPro"/>
</dbReference>
<dbReference type="InterPro" id="IPR026030">
    <property type="entry name" value="Pur-cyt_permease_Fcy2/21/22"/>
</dbReference>
<dbReference type="AlphaFoldDB" id="A0A1V6QK55"/>
<dbReference type="Pfam" id="PF02133">
    <property type="entry name" value="Transp_cyt_pur"/>
    <property type="match status" value="1"/>
</dbReference>
<dbReference type="InterPro" id="IPR036322">
    <property type="entry name" value="WD40_repeat_dom_sf"/>
</dbReference>
<feature type="repeat" description="WD" evidence="9">
    <location>
        <begin position="155"/>
        <end position="177"/>
    </location>
</feature>
<dbReference type="PANTHER" id="PTHR31806:SF1">
    <property type="entry name" value="PURINE-CYTOSINE PERMEASE FCY2-RELATED"/>
    <property type="match status" value="1"/>
</dbReference>
<feature type="transmembrane region" description="Helical" evidence="10">
    <location>
        <begin position="115"/>
        <end position="138"/>
    </location>
</feature>
<dbReference type="EMBL" id="MDYN01000002">
    <property type="protein sequence ID" value="OQD89614.1"/>
    <property type="molecule type" value="Genomic_DNA"/>
</dbReference>
<dbReference type="Gene3D" id="1.10.4160.10">
    <property type="entry name" value="Hydantoin permease"/>
    <property type="match status" value="1"/>
</dbReference>
<dbReference type="PROSITE" id="PS50294">
    <property type="entry name" value="WD_REPEATS_REGION"/>
    <property type="match status" value="1"/>
</dbReference>
<dbReference type="Gene3D" id="2.130.10.10">
    <property type="entry name" value="YVTN repeat-like/Quinoprotein amine dehydrogenase"/>
    <property type="match status" value="1"/>
</dbReference>